<gene>
    <name evidence="8" type="ORF">AMJ87_13200</name>
</gene>
<feature type="transmembrane region" description="Helical" evidence="6">
    <location>
        <begin position="343"/>
        <end position="362"/>
    </location>
</feature>
<keyword evidence="2" id="KW-1003">Cell membrane</keyword>
<evidence type="ECO:0000256" key="2">
    <source>
        <dbReference type="ARBA" id="ARBA00022475"/>
    </source>
</evidence>
<feature type="transmembrane region" description="Helical" evidence="6">
    <location>
        <begin position="124"/>
        <end position="141"/>
    </location>
</feature>
<proteinExistence type="predicted"/>
<feature type="transmembrane region" description="Helical" evidence="6">
    <location>
        <begin position="148"/>
        <end position="171"/>
    </location>
</feature>
<dbReference type="InterPro" id="IPR002178">
    <property type="entry name" value="PTS_EIIA_type-2_dom"/>
</dbReference>
<feature type="transmembrane region" description="Helical" evidence="6">
    <location>
        <begin position="318"/>
        <end position="337"/>
    </location>
</feature>
<keyword evidence="5 6" id="KW-0472">Membrane</keyword>
<feature type="transmembrane region" description="Helical" evidence="6">
    <location>
        <begin position="100"/>
        <end position="118"/>
    </location>
</feature>
<comment type="caution">
    <text evidence="8">The sequence shown here is derived from an EMBL/GenBank/DDBJ whole genome shotgun (WGS) entry which is preliminary data.</text>
</comment>
<evidence type="ECO:0000256" key="3">
    <source>
        <dbReference type="ARBA" id="ARBA00022692"/>
    </source>
</evidence>
<dbReference type="Pfam" id="PF13520">
    <property type="entry name" value="AA_permease_2"/>
    <property type="match status" value="1"/>
</dbReference>
<dbReference type="Gene3D" id="1.20.1740.10">
    <property type="entry name" value="Amino acid/polyamine transporter I"/>
    <property type="match status" value="1"/>
</dbReference>
<name>A0A0S8G3B1_UNCW3</name>
<dbReference type="Pfam" id="PF00359">
    <property type="entry name" value="PTS_EIIA_2"/>
    <property type="match status" value="1"/>
</dbReference>
<dbReference type="EMBL" id="LJUO01000214">
    <property type="protein sequence ID" value="KPK67543.1"/>
    <property type="molecule type" value="Genomic_DNA"/>
</dbReference>
<dbReference type="GO" id="GO:0005886">
    <property type="term" value="C:plasma membrane"/>
    <property type="evidence" value="ECO:0007669"/>
    <property type="project" value="UniProtKB-SubCell"/>
</dbReference>
<sequence length="615" mass="67325">MALRKGLGLLGVFAIASGAMISSGLFILPGLAFLRAGPAMVLSYIIAGILVLPTIFSKAELVTAMPKSGGDYFYITRSMGAVAGTIAGLASWFSLSLKSAFALVGMGIFTLLINPAFSMSDIKLIAIGLCILFMLINLFGIKEAGTTQIILVIFLIAILVLYVIGGFTTIVPSRLTPFTPHGVLPVFSTAGLVFISFGGLTKVASVAEEVRNPKINVPVGMLLAYVVVLVLYVAVVFTTVGVLNYDVLEKSLTPVTDGARAFWGTFGVVITAIAAILAFVSTANAGIMSAARYPLAMSRDHITPAFFTKVHKKFKTPYAAIVFTTLFMIGIISFLNLEVLIEAASTMLLLLYVSANLSVIVMRESKLQNYQPSFRSPLYPYAQIIAILGYGFLIYDMGKDTLIITAVFIGCALLWYVLYVRPKISQESALMYVVERVTDRQIVTDTLKQELREIVKEREEIIEDEFDQLIKDALILDIESKIHFDDFIKIAAEKLSHRIAVGQNELVQLFSEREKQSCTALRPGLAIPHIIIDGEKKFDVLAVRAREGITFPDASEPVHIVFALIGTRDMRNLHLRALMAIAQITEQAGFDKKWLSAQTSEDLRDIILLGKRKRA</sequence>
<evidence type="ECO:0000313" key="9">
    <source>
        <dbReference type="Proteomes" id="UP000051096"/>
    </source>
</evidence>
<protein>
    <recommendedName>
        <fullName evidence="7">PTS EIIA type-2 domain-containing protein</fullName>
    </recommendedName>
</protein>
<dbReference type="InterPro" id="IPR050367">
    <property type="entry name" value="APC_superfamily"/>
</dbReference>
<comment type="subcellular location">
    <subcellularLocation>
        <location evidence="1">Cell membrane</location>
        <topology evidence="1">Multi-pass membrane protein</topology>
    </subcellularLocation>
</comment>
<evidence type="ECO:0000256" key="4">
    <source>
        <dbReference type="ARBA" id="ARBA00022989"/>
    </source>
</evidence>
<evidence type="ECO:0000313" key="8">
    <source>
        <dbReference type="EMBL" id="KPK67543.1"/>
    </source>
</evidence>
<dbReference type="GO" id="GO:0022857">
    <property type="term" value="F:transmembrane transporter activity"/>
    <property type="evidence" value="ECO:0007669"/>
    <property type="project" value="InterPro"/>
</dbReference>
<feature type="transmembrane region" description="Helical" evidence="6">
    <location>
        <begin position="39"/>
        <end position="56"/>
    </location>
</feature>
<feature type="transmembrane region" description="Helical" evidence="6">
    <location>
        <begin position="263"/>
        <end position="287"/>
    </location>
</feature>
<organism evidence="8 9">
    <name type="scientific">candidate division WOR_3 bacterium SM23_60</name>
    <dbReference type="NCBI Taxonomy" id="1703780"/>
    <lineage>
        <taxon>Bacteria</taxon>
        <taxon>Bacteria division WOR-3</taxon>
    </lineage>
</organism>
<reference evidence="8 9" key="1">
    <citation type="journal article" date="2015" name="Microbiome">
        <title>Genomic resolution of linkages in carbon, nitrogen, and sulfur cycling among widespread estuary sediment bacteria.</title>
        <authorList>
            <person name="Baker B.J."/>
            <person name="Lazar C.S."/>
            <person name="Teske A.P."/>
            <person name="Dick G.J."/>
        </authorList>
    </citation>
    <scope>NUCLEOTIDE SEQUENCE [LARGE SCALE GENOMIC DNA]</scope>
    <source>
        <strain evidence="8">SM23_60</strain>
    </source>
</reference>
<keyword evidence="4 6" id="KW-1133">Transmembrane helix</keyword>
<dbReference type="PATRIC" id="fig|1703780.3.peg.2384"/>
<feature type="transmembrane region" description="Helical" evidence="6">
    <location>
        <begin position="378"/>
        <end position="395"/>
    </location>
</feature>
<dbReference type="PANTHER" id="PTHR42770:SF11">
    <property type="entry name" value="INNER MEMBRANE TRANSPORT PROTEIN YBAT"/>
    <property type="match status" value="1"/>
</dbReference>
<dbReference type="Proteomes" id="UP000051096">
    <property type="component" value="Unassembled WGS sequence"/>
</dbReference>
<evidence type="ECO:0000256" key="5">
    <source>
        <dbReference type="ARBA" id="ARBA00023136"/>
    </source>
</evidence>
<dbReference type="AlphaFoldDB" id="A0A0S8G3B1"/>
<feature type="transmembrane region" description="Helical" evidence="6">
    <location>
        <begin position="183"/>
        <end position="201"/>
    </location>
</feature>
<feature type="transmembrane region" description="Helical" evidence="6">
    <location>
        <begin position="6"/>
        <end position="27"/>
    </location>
</feature>
<dbReference type="PANTHER" id="PTHR42770">
    <property type="entry name" value="AMINO ACID TRANSPORTER-RELATED"/>
    <property type="match status" value="1"/>
</dbReference>
<dbReference type="InterPro" id="IPR002293">
    <property type="entry name" value="AA/rel_permease1"/>
</dbReference>
<feature type="domain" description="PTS EIIA type-2" evidence="7">
    <location>
        <begin position="467"/>
        <end position="610"/>
    </location>
</feature>
<dbReference type="InterPro" id="IPR016152">
    <property type="entry name" value="PTrfase/Anion_transptr"/>
</dbReference>
<dbReference type="Gene3D" id="3.40.930.10">
    <property type="entry name" value="Mannitol-specific EII, Chain A"/>
    <property type="match status" value="1"/>
</dbReference>
<dbReference type="SUPFAM" id="SSF55804">
    <property type="entry name" value="Phoshotransferase/anion transport protein"/>
    <property type="match status" value="1"/>
</dbReference>
<keyword evidence="3 6" id="KW-0812">Transmembrane</keyword>
<evidence type="ECO:0000256" key="6">
    <source>
        <dbReference type="SAM" id="Phobius"/>
    </source>
</evidence>
<evidence type="ECO:0000256" key="1">
    <source>
        <dbReference type="ARBA" id="ARBA00004651"/>
    </source>
</evidence>
<accession>A0A0S8G3B1</accession>
<feature type="transmembrane region" description="Helical" evidence="6">
    <location>
        <begin position="72"/>
        <end position="93"/>
    </location>
</feature>
<dbReference type="PROSITE" id="PS51094">
    <property type="entry name" value="PTS_EIIA_TYPE_2"/>
    <property type="match status" value="1"/>
</dbReference>
<feature type="transmembrane region" description="Helical" evidence="6">
    <location>
        <begin position="401"/>
        <end position="420"/>
    </location>
</feature>
<evidence type="ECO:0000259" key="7">
    <source>
        <dbReference type="PROSITE" id="PS51094"/>
    </source>
</evidence>
<feature type="transmembrane region" description="Helical" evidence="6">
    <location>
        <begin position="222"/>
        <end position="243"/>
    </location>
</feature>